<evidence type="ECO:0000313" key="1">
    <source>
        <dbReference type="EMBL" id="KAJ0101301.1"/>
    </source>
</evidence>
<keyword evidence="2" id="KW-1185">Reference proteome</keyword>
<evidence type="ECO:0000313" key="2">
    <source>
        <dbReference type="Proteomes" id="UP001164250"/>
    </source>
</evidence>
<proteinExistence type="predicted"/>
<gene>
    <name evidence="1" type="ORF">Patl1_04279</name>
</gene>
<name>A0ACC1BQC7_9ROSI</name>
<protein>
    <submittedName>
        <fullName evidence="1">Uncharacterized protein</fullName>
    </submittedName>
</protein>
<reference evidence="2" key="1">
    <citation type="journal article" date="2023" name="G3 (Bethesda)">
        <title>Genome assembly and association tests identify interacting loci associated with vigor, precocity, and sex in interspecific pistachio rootstocks.</title>
        <authorList>
            <person name="Palmer W."/>
            <person name="Jacygrad E."/>
            <person name="Sagayaradj S."/>
            <person name="Cavanaugh K."/>
            <person name="Han R."/>
            <person name="Bertier L."/>
            <person name="Beede B."/>
            <person name="Kafkas S."/>
            <person name="Golino D."/>
            <person name="Preece J."/>
            <person name="Michelmore R."/>
        </authorList>
    </citation>
    <scope>NUCLEOTIDE SEQUENCE [LARGE SCALE GENOMIC DNA]</scope>
</reference>
<dbReference type="Proteomes" id="UP001164250">
    <property type="component" value="Chromosome 3"/>
</dbReference>
<comment type="caution">
    <text evidence="1">The sequence shown here is derived from an EMBL/GenBank/DDBJ whole genome shotgun (WGS) entry which is preliminary data.</text>
</comment>
<sequence length="198" mass="22180">MLKDNEVYVKDLIFGCSDDTQNANFEKKVGVLSGIMGFSRSPDSILGFEPGLFDIRQDGSGGIFIDSGTVISKIDQDIVGRNAYRAVMGAFQSYYDAFKLERMGQINEGFQLCYKNRPGGFTGYPFLVYHFEGAQYVVDPENVHYFNVDQGYFCVALKAGNGISILGSWFRQNKRIIYDGNTNALQFYYEQCSSDASP</sequence>
<organism evidence="1 2">
    <name type="scientific">Pistacia atlantica</name>
    <dbReference type="NCBI Taxonomy" id="434234"/>
    <lineage>
        <taxon>Eukaryota</taxon>
        <taxon>Viridiplantae</taxon>
        <taxon>Streptophyta</taxon>
        <taxon>Embryophyta</taxon>
        <taxon>Tracheophyta</taxon>
        <taxon>Spermatophyta</taxon>
        <taxon>Magnoliopsida</taxon>
        <taxon>eudicotyledons</taxon>
        <taxon>Gunneridae</taxon>
        <taxon>Pentapetalae</taxon>
        <taxon>rosids</taxon>
        <taxon>malvids</taxon>
        <taxon>Sapindales</taxon>
        <taxon>Anacardiaceae</taxon>
        <taxon>Pistacia</taxon>
    </lineage>
</organism>
<accession>A0ACC1BQC7</accession>
<dbReference type="EMBL" id="CM047899">
    <property type="protein sequence ID" value="KAJ0101301.1"/>
    <property type="molecule type" value="Genomic_DNA"/>
</dbReference>